<feature type="signal peptide" evidence="1">
    <location>
        <begin position="1"/>
        <end position="16"/>
    </location>
</feature>
<dbReference type="AlphaFoldDB" id="A0A059A5F4"/>
<evidence type="ECO:0000313" key="2">
    <source>
        <dbReference type="EMBL" id="KCW49347.1"/>
    </source>
</evidence>
<name>A0A059A5F4_EUCGR</name>
<organism evidence="2">
    <name type="scientific">Eucalyptus grandis</name>
    <name type="common">Flooded gum</name>
    <dbReference type="NCBI Taxonomy" id="71139"/>
    <lineage>
        <taxon>Eukaryota</taxon>
        <taxon>Viridiplantae</taxon>
        <taxon>Streptophyta</taxon>
        <taxon>Embryophyta</taxon>
        <taxon>Tracheophyta</taxon>
        <taxon>Spermatophyta</taxon>
        <taxon>Magnoliopsida</taxon>
        <taxon>eudicotyledons</taxon>
        <taxon>Gunneridae</taxon>
        <taxon>Pentapetalae</taxon>
        <taxon>rosids</taxon>
        <taxon>malvids</taxon>
        <taxon>Myrtales</taxon>
        <taxon>Myrtaceae</taxon>
        <taxon>Myrtoideae</taxon>
        <taxon>Eucalypteae</taxon>
        <taxon>Eucalyptus</taxon>
    </lineage>
</organism>
<proteinExistence type="predicted"/>
<keyword evidence="1" id="KW-0732">Signal</keyword>
<reference evidence="2" key="1">
    <citation type="submission" date="2013-07" db="EMBL/GenBank/DDBJ databases">
        <title>The genome of Eucalyptus grandis.</title>
        <authorList>
            <person name="Schmutz J."/>
            <person name="Hayes R."/>
            <person name="Myburg A."/>
            <person name="Tuskan G."/>
            <person name="Grattapaglia D."/>
            <person name="Rokhsar D.S."/>
        </authorList>
    </citation>
    <scope>NUCLEOTIDE SEQUENCE</scope>
    <source>
        <tissue evidence="2">Leaf extractions</tissue>
    </source>
</reference>
<protein>
    <recommendedName>
        <fullName evidence="3">Secreted protein</fullName>
    </recommendedName>
</protein>
<sequence length="69" mass="7757">MFGFLFSFSCIPFSFQAPSFCCSAISLEMNFSLASCAWECSTSSRECCYKPYSLLLVAMTSVVAFIFNW</sequence>
<feature type="chain" id="PRO_5001571949" description="Secreted protein" evidence="1">
    <location>
        <begin position="17"/>
        <end position="69"/>
    </location>
</feature>
<gene>
    <name evidence="2" type="ORF">EUGRSUZ_K02892</name>
</gene>
<evidence type="ECO:0000256" key="1">
    <source>
        <dbReference type="SAM" id="SignalP"/>
    </source>
</evidence>
<dbReference type="InParanoid" id="A0A059A5F4"/>
<dbReference type="EMBL" id="KK198763">
    <property type="protein sequence ID" value="KCW49347.1"/>
    <property type="molecule type" value="Genomic_DNA"/>
</dbReference>
<dbReference type="Gramene" id="KCW49347">
    <property type="protein sequence ID" value="KCW49347"/>
    <property type="gene ID" value="EUGRSUZ_K02892"/>
</dbReference>
<evidence type="ECO:0008006" key="3">
    <source>
        <dbReference type="Google" id="ProtNLM"/>
    </source>
</evidence>
<accession>A0A059A5F4</accession>